<dbReference type="Proteomes" id="UP000177870">
    <property type="component" value="Chromosome"/>
</dbReference>
<feature type="signal peptide" evidence="1">
    <location>
        <begin position="1"/>
        <end position="23"/>
    </location>
</feature>
<dbReference type="STRING" id="1458985.BJP34_03100"/>
<gene>
    <name evidence="2" type="ORF">BJP34_03100</name>
</gene>
<feature type="chain" id="PRO_5009438752" evidence="1">
    <location>
        <begin position="24"/>
        <end position="113"/>
    </location>
</feature>
<dbReference type="KEGG" id="mpro:BJP34_03100"/>
<accession>A0A1D8TLT1</accession>
<proteinExistence type="predicted"/>
<dbReference type="EMBL" id="CP017599">
    <property type="protein sequence ID" value="AOW98569.1"/>
    <property type="molecule type" value="Genomic_DNA"/>
</dbReference>
<keyword evidence="1" id="KW-0732">Signal</keyword>
<sequence>MKRLVLGSLGTLLIATATTPVLASEIAANSTASGNNIVEVQPFNLVYLAYQGYFADQGIPSNAALISAIKSNKVTAKDLVESAIARGRLSPETINDYSYLGHVKTQLFNLSNT</sequence>
<protein>
    <submittedName>
        <fullName evidence="2">Uncharacterized protein</fullName>
    </submittedName>
</protein>
<reference evidence="3" key="1">
    <citation type="submission" date="2016-10" db="EMBL/GenBank/DDBJ databases">
        <title>Comparative genomics uncovers the prolific and rare metabolic potential of the cyanobacterial genus Moorea.</title>
        <authorList>
            <person name="Leao T."/>
            <person name="Castelao G."/>
            <person name="Korobeynikov A."/>
            <person name="Monroe E.A."/>
            <person name="Podell S."/>
            <person name="Glukhov E."/>
            <person name="Allen E."/>
            <person name="Gerwick W.H."/>
            <person name="Gerwick L."/>
        </authorList>
    </citation>
    <scope>NUCLEOTIDE SEQUENCE [LARGE SCALE GENOMIC DNA]</scope>
    <source>
        <strain evidence="3">PAL-8-15-08-1</strain>
    </source>
</reference>
<dbReference type="OrthoDB" id="514474at2"/>
<evidence type="ECO:0000256" key="1">
    <source>
        <dbReference type="SAM" id="SignalP"/>
    </source>
</evidence>
<dbReference type="AlphaFoldDB" id="A0A1D8TLT1"/>
<name>A0A1D8TLT1_9CYAN</name>
<evidence type="ECO:0000313" key="3">
    <source>
        <dbReference type="Proteomes" id="UP000177870"/>
    </source>
</evidence>
<organism evidence="2 3">
    <name type="scientific">Moorena producens PAL-8-15-08-1</name>
    <dbReference type="NCBI Taxonomy" id="1458985"/>
    <lineage>
        <taxon>Bacteria</taxon>
        <taxon>Bacillati</taxon>
        <taxon>Cyanobacteriota</taxon>
        <taxon>Cyanophyceae</taxon>
        <taxon>Coleofasciculales</taxon>
        <taxon>Coleofasciculaceae</taxon>
        <taxon>Moorena</taxon>
    </lineage>
</organism>
<evidence type="ECO:0000313" key="2">
    <source>
        <dbReference type="EMBL" id="AOW98569.1"/>
    </source>
</evidence>
<dbReference type="RefSeq" id="WP_070391076.1">
    <property type="nucleotide sequence ID" value="NZ_CP017599.1"/>
</dbReference>